<dbReference type="Pfam" id="PF22564">
    <property type="entry name" value="HAAS"/>
    <property type="match status" value="1"/>
</dbReference>
<dbReference type="OrthoDB" id="116789at2"/>
<gene>
    <name evidence="2" type="ORF">A6M13_03095</name>
</gene>
<dbReference type="STRING" id="33978.A6M13_03095"/>
<comment type="caution">
    <text evidence="2">The sequence shown here is derived from an EMBL/GenBank/DDBJ whole genome shotgun (WGS) entry which is preliminary data.</text>
</comment>
<dbReference type="EMBL" id="MASJ01000023">
    <property type="protein sequence ID" value="OCS84579.1"/>
    <property type="molecule type" value="Genomic_DNA"/>
</dbReference>
<evidence type="ECO:0000313" key="3">
    <source>
        <dbReference type="Proteomes" id="UP000093199"/>
    </source>
</evidence>
<dbReference type="Proteomes" id="UP000093199">
    <property type="component" value="Unassembled WGS sequence"/>
</dbReference>
<feature type="transmembrane region" description="Helical" evidence="1">
    <location>
        <begin position="260"/>
        <end position="279"/>
    </location>
</feature>
<name>A0A1C0YBS5_9BACL</name>
<protein>
    <submittedName>
        <fullName evidence="2">Uncharacterized protein</fullName>
    </submittedName>
</protein>
<feature type="transmembrane region" description="Helical" evidence="1">
    <location>
        <begin position="299"/>
        <end position="324"/>
    </location>
</feature>
<evidence type="ECO:0000256" key="1">
    <source>
        <dbReference type="SAM" id="Phobius"/>
    </source>
</evidence>
<keyword evidence="1" id="KW-0812">Transmembrane</keyword>
<keyword evidence="1" id="KW-0472">Membrane</keyword>
<reference evidence="2 3" key="1">
    <citation type="submission" date="2016-07" db="EMBL/GenBank/DDBJ databases">
        <title>Caryophanon tenue genome sequencing.</title>
        <authorList>
            <person name="Verma A."/>
            <person name="Pal Y."/>
            <person name="Krishnamurthi S."/>
        </authorList>
    </citation>
    <scope>NUCLEOTIDE SEQUENCE [LARGE SCALE GENOMIC DNA]</scope>
    <source>
        <strain evidence="2 3">DSM 14152</strain>
    </source>
</reference>
<keyword evidence="3" id="KW-1185">Reference proteome</keyword>
<evidence type="ECO:0000313" key="2">
    <source>
        <dbReference type="EMBL" id="OCS84579.1"/>
    </source>
</evidence>
<feature type="transmembrane region" description="Helical" evidence="1">
    <location>
        <begin position="185"/>
        <end position="209"/>
    </location>
</feature>
<sequence length="336" mass="38044">MDRISLYIQEVTRRLPEKMREDISLELRSTILDMLPEDFTKNDVDQVLDKLGNPAVLASRYQDQPMHLIGPKFYDMYITVLKMALMISVIVSIVIFSTEKIGIIFESEASPLVLISKLLGEAIWILINTGIQSFFWVTIVFIIIERTVKFPDDTAISLSGKKWVPSDLDSIPYIPLKKKITIGEVVFSLFWPVLFIILYLNAANIIGIYQQDSNGLQFTTPVFNQDTLMAYLVIVIILVGLEVFGAIYKAIARQWTFKLAVSNIIINIGSTVFLIFIASNPNLMHAEFAPYMANLLDQSIQSINIAITWIKWFTVATVIVTSGIDSYNGFRKAKIK</sequence>
<dbReference type="RefSeq" id="WP_066545609.1">
    <property type="nucleotide sequence ID" value="NZ_MASJ01000023.1"/>
</dbReference>
<feature type="transmembrane region" description="Helical" evidence="1">
    <location>
        <begin position="76"/>
        <end position="96"/>
    </location>
</feature>
<keyword evidence="1" id="KW-1133">Transmembrane helix</keyword>
<feature type="transmembrane region" description="Helical" evidence="1">
    <location>
        <begin position="122"/>
        <end position="144"/>
    </location>
</feature>
<feature type="transmembrane region" description="Helical" evidence="1">
    <location>
        <begin position="229"/>
        <end position="248"/>
    </location>
</feature>
<accession>A0A1C0YBS5</accession>
<proteinExistence type="predicted"/>
<organism evidence="2 3">
    <name type="scientific">Caryophanon tenue</name>
    <dbReference type="NCBI Taxonomy" id="33978"/>
    <lineage>
        <taxon>Bacteria</taxon>
        <taxon>Bacillati</taxon>
        <taxon>Bacillota</taxon>
        <taxon>Bacilli</taxon>
        <taxon>Bacillales</taxon>
        <taxon>Caryophanaceae</taxon>
        <taxon>Caryophanon</taxon>
    </lineage>
</organism>
<dbReference type="AlphaFoldDB" id="A0A1C0YBS5"/>